<dbReference type="EMBL" id="RJKE01000001">
    <property type="protein sequence ID" value="ROO87570.1"/>
    <property type="molecule type" value="Genomic_DNA"/>
</dbReference>
<sequence length="596" mass="64486">MTGWDRVEAMVCDTELSGGLEMRVADPLWLLARQWQVGEFHGDDAAQPAAARVTGRSVPLVSFRAGSCPPGAETAGVRPGRPVPIPEGRPLETVAEATAEPGFGTAHLHAAVRAGRRLTRLLHTGGLPAAADALRAEFTLAPPDHAVTAGGLGRSAAELLVRLGLDGAGLARADPARVTRALAARVRGDDLTRAEAIVHDWRTWYRARGGFDGEPGWDEERVEYTFSVAARGPKGEITLRAPEHRGGHLDWHSFDLVTGEQQAHGLDAAAGRKWVKTAVPTPVRYTGMPASRLWEFEDGQVHFGDLDAGPADLARLMVAELATVYGDDMFSIPVAVPVGSLTELRSVEVIDTFGGHTTVPSTAMADSGPGKPPQRAWRLFELTGDEVNTDHPSPWLLIPPTLAGGLDGPVLERVALTRDEAANLAWGIEHLVEGPLGRAVDRARAFSSSSPAAPPPTGEPAAPGDRWRYRLEATAPPWWIPLLPERIDPDAAPADLAAQVRLRRARMQAWALLDPEQVGPKSELLDPRRPRLLAEEQVAKDGLIVERAWQSGRWHDGSMHVWLAYRVTPGRAEPSSGTRWDLLDRTPTGPHIRRHR</sequence>
<accession>A0A3N1D258</accession>
<dbReference type="RefSeq" id="WP_123666836.1">
    <property type="nucleotide sequence ID" value="NZ_RJKE01000001.1"/>
</dbReference>
<evidence type="ECO:0000256" key="1">
    <source>
        <dbReference type="SAM" id="MobiDB-lite"/>
    </source>
</evidence>
<evidence type="ECO:0000313" key="2">
    <source>
        <dbReference type="EMBL" id="ROO87570.1"/>
    </source>
</evidence>
<feature type="region of interest" description="Disordered" evidence="1">
    <location>
        <begin position="571"/>
        <end position="596"/>
    </location>
</feature>
<organism evidence="2 3">
    <name type="scientific">Actinocorallia herbida</name>
    <dbReference type="NCBI Taxonomy" id="58109"/>
    <lineage>
        <taxon>Bacteria</taxon>
        <taxon>Bacillati</taxon>
        <taxon>Actinomycetota</taxon>
        <taxon>Actinomycetes</taxon>
        <taxon>Streptosporangiales</taxon>
        <taxon>Thermomonosporaceae</taxon>
        <taxon>Actinocorallia</taxon>
    </lineage>
</organism>
<keyword evidence="3" id="KW-1185">Reference proteome</keyword>
<feature type="region of interest" description="Disordered" evidence="1">
    <location>
        <begin position="443"/>
        <end position="465"/>
    </location>
</feature>
<dbReference type="AlphaFoldDB" id="A0A3N1D258"/>
<dbReference type="OrthoDB" id="9763471at2"/>
<name>A0A3N1D258_9ACTN</name>
<dbReference type="Proteomes" id="UP000272400">
    <property type="component" value="Unassembled WGS sequence"/>
</dbReference>
<proteinExistence type="predicted"/>
<protein>
    <submittedName>
        <fullName evidence="2">Uncharacterized protein</fullName>
    </submittedName>
</protein>
<reference evidence="2 3" key="1">
    <citation type="submission" date="2018-11" db="EMBL/GenBank/DDBJ databases">
        <title>Sequencing the genomes of 1000 actinobacteria strains.</title>
        <authorList>
            <person name="Klenk H.-P."/>
        </authorList>
    </citation>
    <scope>NUCLEOTIDE SEQUENCE [LARGE SCALE GENOMIC DNA]</scope>
    <source>
        <strain evidence="2 3">DSM 44254</strain>
    </source>
</reference>
<gene>
    <name evidence="2" type="ORF">EDD29_5183</name>
</gene>
<evidence type="ECO:0000313" key="3">
    <source>
        <dbReference type="Proteomes" id="UP000272400"/>
    </source>
</evidence>
<comment type="caution">
    <text evidence="2">The sequence shown here is derived from an EMBL/GenBank/DDBJ whole genome shotgun (WGS) entry which is preliminary data.</text>
</comment>